<name>A0A150FYB8_GONPE</name>
<evidence type="ECO:0000256" key="1">
    <source>
        <dbReference type="SAM" id="MobiDB-lite"/>
    </source>
</evidence>
<evidence type="ECO:0000313" key="4">
    <source>
        <dbReference type="Proteomes" id="UP000075714"/>
    </source>
</evidence>
<dbReference type="OrthoDB" id="538389at2759"/>
<dbReference type="GO" id="GO:0032436">
    <property type="term" value="P:positive regulation of proteasomal ubiquitin-dependent protein catabolic process"/>
    <property type="evidence" value="ECO:0007669"/>
    <property type="project" value="TreeGrafter"/>
</dbReference>
<feature type="region of interest" description="Disordered" evidence="1">
    <location>
        <begin position="238"/>
        <end position="273"/>
    </location>
</feature>
<dbReference type="PROSITE" id="PS50181">
    <property type="entry name" value="FBOX"/>
    <property type="match status" value="1"/>
</dbReference>
<gene>
    <name evidence="3" type="ORF">GPECTOR_132g600</name>
</gene>
<feature type="compositionally biased region" description="Low complexity" evidence="1">
    <location>
        <begin position="262"/>
        <end position="273"/>
    </location>
</feature>
<dbReference type="PANTHER" id="PTHR14939">
    <property type="entry name" value="F-BOX ONLY PROTEIN 22"/>
    <property type="match status" value="1"/>
</dbReference>
<accession>A0A150FYB8</accession>
<dbReference type="PANTHER" id="PTHR14939:SF5">
    <property type="entry name" value="F-BOX ONLY PROTEIN 22"/>
    <property type="match status" value="1"/>
</dbReference>
<reference evidence="4" key="1">
    <citation type="journal article" date="2016" name="Nat. Commun.">
        <title>The Gonium pectorale genome demonstrates co-option of cell cycle regulation during the evolution of multicellularity.</title>
        <authorList>
            <person name="Hanschen E.R."/>
            <person name="Marriage T.N."/>
            <person name="Ferris P.J."/>
            <person name="Hamaji T."/>
            <person name="Toyoda A."/>
            <person name="Fujiyama A."/>
            <person name="Neme R."/>
            <person name="Noguchi H."/>
            <person name="Minakuchi Y."/>
            <person name="Suzuki M."/>
            <person name="Kawai-Toyooka H."/>
            <person name="Smith D.R."/>
            <person name="Sparks H."/>
            <person name="Anderson J."/>
            <person name="Bakaric R."/>
            <person name="Luria V."/>
            <person name="Karger A."/>
            <person name="Kirschner M.W."/>
            <person name="Durand P.M."/>
            <person name="Michod R.E."/>
            <person name="Nozaki H."/>
            <person name="Olson B.J."/>
        </authorList>
    </citation>
    <scope>NUCLEOTIDE SEQUENCE [LARGE SCALE GENOMIC DNA]</scope>
    <source>
        <strain evidence="4">NIES-2863</strain>
    </source>
</reference>
<evidence type="ECO:0000259" key="2">
    <source>
        <dbReference type="PROSITE" id="PS50181"/>
    </source>
</evidence>
<dbReference type="InterPro" id="IPR036047">
    <property type="entry name" value="F-box-like_dom_sf"/>
</dbReference>
<sequence length="320" mass="30950">MSGDTEMTGDQSLPAPMALDELPDEVLLRVLAGAGTKGILRAAACCRRLRSLSIVLRSYRCFSAAASTKPELSEALAEACDRALQGMLGCVDFVLLFVANHEVARGSLAAAVVEGLRGQLPPGTCVVGCATAGLMGVGPGGPFELDPGDEAGVGVGVLLGRMPGCTVAPFCNLPPAPAAAAAPPKRGSGGAKAGGPPAATLAANAAVLSWLTGAGPAPNDMATNAAAASTAAAAAEVLSPDEKAASGSTGGGSGSGSGPGPGSSSVSAAPAGSPSAAALGLQSAWLLQAGSNTAFKLLSGPGGLLRWMQADKRVRAGAGA</sequence>
<protein>
    <recommendedName>
        <fullName evidence="2">F-box domain-containing protein</fullName>
    </recommendedName>
</protein>
<feature type="domain" description="F-box" evidence="2">
    <location>
        <begin position="16"/>
        <end position="62"/>
    </location>
</feature>
<evidence type="ECO:0000313" key="3">
    <source>
        <dbReference type="EMBL" id="KXZ42588.1"/>
    </source>
</evidence>
<organism evidence="3 4">
    <name type="scientific">Gonium pectorale</name>
    <name type="common">Green alga</name>
    <dbReference type="NCBI Taxonomy" id="33097"/>
    <lineage>
        <taxon>Eukaryota</taxon>
        <taxon>Viridiplantae</taxon>
        <taxon>Chlorophyta</taxon>
        <taxon>core chlorophytes</taxon>
        <taxon>Chlorophyceae</taxon>
        <taxon>CS clade</taxon>
        <taxon>Chlamydomonadales</taxon>
        <taxon>Volvocaceae</taxon>
        <taxon>Gonium</taxon>
    </lineage>
</organism>
<comment type="caution">
    <text evidence="3">The sequence shown here is derived from an EMBL/GenBank/DDBJ whole genome shotgun (WGS) entry which is preliminary data.</text>
</comment>
<proteinExistence type="predicted"/>
<dbReference type="GO" id="GO:0000209">
    <property type="term" value="P:protein polyubiquitination"/>
    <property type="evidence" value="ECO:0007669"/>
    <property type="project" value="TreeGrafter"/>
</dbReference>
<dbReference type="Proteomes" id="UP000075714">
    <property type="component" value="Unassembled WGS sequence"/>
</dbReference>
<dbReference type="CDD" id="cd09917">
    <property type="entry name" value="F-box_SF"/>
    <property type="match status" value="1"/>
</dbReference>
<keyword evidence="4" id="KW-1185">Reference proteome</keyword>
<dbReference type="SUPFAM" id="SSF81383">
    <property type="entry name" value="F-box domain"/>
    <property type="match status" value="1"/>
</dbReference>
<feature type="compositionally biased region" description="Gly residues" evidence="1">
    <location>
        <begin position="248"/>
        <end position="261"/>
    </location>
</feature>
<dbReference type="AlphaFoldDB" id="A0A150FYB8"/>
<dbReference type="InterPro" id="IPR001810">
    <property type="entry name" value="F-box_dom"/>
</dbReference>
<dbReference type="EMBL" id="LSYV01000132">
    <property type="protein sequence ID" value="KXZ42588.1"/>
    <property type="molecule type" value="Genomic_DNA"/>
</dbReference>